<evidence type="ECO:0000313" key="1">
    <source>
        <dbReference type="EMBL" id="MFC4766484.1"/>
    </source>
</evidence>
<sequence>MTKPTYQDADMMFKLYQHFESERMRAARKWFSAEFKAATYEQFSDKYPRGTEGFDHFVTLYGFFEMIGTFYKNGLVHPDLIFDMWYINGFYSRFHPIFEGWRKQGDKHVAENFELLALAELDWIGRNKGEQYIPDLPY</sequence>
<keyword evidence="2" id="KW-1185">Reference proteome</keyword>
<accession>A0ABV9PY67</accession>
<dbReference type="RefSeq" id="WP_380024369.1">
    <property type="nucleotide sequence ID" value="NZ_JBHSHC010000022.1"/>
</dbReference>
<comment type="caution">
    <text evidence="1">The sequence shown here is derived from an EMBL/GenBank/DDBJ whole genome shotgun (WGS) entry which is preliminary data.</text>
</comment>
<dbReference type="EMBL" id="JBHSHC010000022">
    <property type="protein sequence ID" value="MFC4766484.1"/>
    <property type="molecule type" value="Genomic_DNA"/>
</dbReference>
<evidence type="ECO:0000313" key="2">
    <source>
        <dbReference type="Proteomes" id="UP001596002"/>
    </source>
</evidence>
<reference evidence="2" key="1">
    <citation type="journal article" date="2019" name="Int. J. Syst. Evol. Microbiol.">
        <title>The Global Catalogue of Microorganisms (GCM) 10K type strain sequencing project: providing services to taxonomists for standard genome sequencing and annotation.</title>
        <authorList>
            <consortium name="The Broad Institute Genomics Platform"/>
            <consortium name="The Broad Institute Genome Sequencing Center for Infectious Disease"/>
            <person name="Wu L."/>
            <person name="Ma J."/>
        </authorList>
    </citation>
    <scope>NUCLEOTIDE SEQUENCE [LARGE SCALE GENOMIC DNA]</scope>
    <source>
        <strain evidence="2">WYCCWR 12678</strain>
    </source>
</reference>
<protein>
    <submittedName>
        <fullName evidence="1">Transposase</fullName>
    </submittedName>
</protein>
<dbReference type="Proteomes" id="UP001596002">
    <property type="component" value="Unassembled WGS sequence"/>
</dbReference>
<proteinExistence type="predicted"/>
<gene>
    <name evidence="1" type="ORF">ACFO8Q_03680</name>
</gene>
<name>A0ABV9PY67_9BACL</name>
<dbReference type="InterPro" id="IPR031876">
    <property type="entry name" value="DUF4760"/>
</dbReference>
<dbReference type="Pfam" id="PF15956">
    <property type="entry name" value="DUF4760"/>
    <property type="match status" value="1"/>
</dbReference>
<organism evidence="1 2">
    <name type="scientific">Effusibacillus consociatus</name>
    <dbReference type="NCBI Taxonomy" id="1117041"/>
    <lineage>
        <taxon>Bacteria</taxon>
        <taxon>Bacillati</taxon>
        <taxon>Bacillota</taxon>
        <taxon>Bacilli</taxon>
        <taxon>Bacillales</taxon>
        <taxon>Alicyclobacillaceae</taxon>
        <taxon>Effusibacillus</taxon>
    </lineage>
</organism>